<dbReference type="InterPro" id="IPR035965">
    <property type="entry name" value="PAS-like_dom_sf"/>
</dbReference>
<dbReference type="NCBIfam" id="TIGR00229">
    <property type="entry name" value="sensory_box"/>
    <property type="match status" value="1"/>
</dbReference>
<dbReference type="PANTHER" id="PTHR45339">
    <property type="entry name" value="HYBRID SIGNAL TRANSDUCTION HISTIDINE KINASE J"/>
    <property type="match status" value="1"/>
</dbReference>
<dbReference type="InterPro" id="IPR036097">
    <property type="entry name" value="HisK_dim/P_sf"/>
</dbReference>
<dbReference type="EC" id="2.7.13.3" evidence="2"/>
<dbReference type="SUPFAM" id="SSF55785">
    <property type="entry name" value="PYP-like sensor domain (PAS domain)"/>
    <property type="match status" value="1"/>
</dbReference>
<dbReference type="InterPro" id="IPR011006">
    <property type="entry name" value="CheY-like_superfamily"/>
</dbReference>
<keyword evidence="10" id="KW-1185">Reference proteome</keyword>
<dbReference type="InterPro" id="IPR005467">
    <property type="entry name" value="His_kinase_dom"/>
</dbReference>
<evidence type="ECO:0000256" key="2">
    <source>
        <dbReference type="ARBA" id="ARBA00012438"/>
    </source>
</evidence>
<feature type="domain" description="Histidine kinase" evidence="6">
    <location>
        <begin position="151"/>
        <end position="372"/>
    </location>
</feature>
<dbReference type="Gene3D" id="1.10.287.130">
    <property type="match status" value="1"/>
</dbReference>
<dbReference type="Gene3D" id="3.40.50.2300">
    <property type="match status" value="1"/>
</dbReference>
<dbReference type="PROSITE" id="PS50113">
    <property type="entry name" value="PAC"/>
    <property type="match status" value="1"/>
</dbReference>
<dbReference type="InterPro" id="IPR000014">
    <property type="entry name" value="PAS"/>
</dbReference>
<evidence type="ECO:0000259" key="8">
    <source>
        <dbReference type="PROSITE" id="PS50113"/>
    </source>
</evidence>
<dbReference type="Pfam" id="PF00512">
    <property type="entry name" value="HisKA"/>
    <property type="match status" value="1"/>
</dbReference>
<evidence type="ECO:0000313" key="10">
    <source>
        <dbReference type="Proteomes" id="UP000202440"/>
    </source>
</evidence>
<dbReference type="InterPro" id="IPR003594">
    <property type="entry name" value="HATPase_dom"/>
</dbReference>
<dbReference type="SMART" id="SM00388">
    <property type="entry name" value="HisKA"/>
    <property type="match status" value="1"/>
</dbReference>
<dbReference type="RefSeq" id="WP_094059341.1">
    <property type="nucleotide sequence ID" value="NZ_CP022530.1"/>
</dbReference>
<dbReference type="SMART" id="SM00387">
    <property type="entry name" value="HATPase_c"/>
    <property type="match status" value="1"/>
</dbReference>
<dbReference type="Gene3D" id="3.30.450.20">
    <property type="entry name" value="PAS domain"/>
    <property type="match status" value="1"/>
</dbReference>
<dbReference type="CDD" id="cd16922">
    <property type="entry name" value="HATPase_EvgS-ArcB-TorS-like"/>
    <property type="match status" value="1"/>
</dbReference>
<evidence type="ECO:0000313" key="9">
    <source>
        <dbReference type="EMBL" id="ASP38142.1"/>
    </source>
</evidence>
<dbReference type="InterPro" id="IPR013656">
    <property type="entry name" value="PAS_4"/>
</dbReference>
<dbReference type="SUPFAM" id="SSF52172">
    <property type="entry name" value="CheY-like"/>
    <property type="match status" value="1"/>
</dbReference>
<keyword evidence="3 5" id="KW-0597">Phosphoprotein</keyword>
<dbReference type="PANTHER" id="PTHR45339:SF1">
    <property type="entry name" value="HYBRID SIGNAL TRANSDUCTION HISTIDINE KINASE J"/>
    <property type="match status" value="1"/>
</dbReference>
<dbReference type="InterPro" id="IPR000700">
    <property type="entry name" value="PAS-assoc_C"/>
</dbReference>
<organism evidence="9 10">
    <name type="scientific">Bacterioplanes sanyensis</name>
    <dbReference type="NCBI Taxonomy" id="1249553"/>
    <lineage>
        <taxon>Bacteria</taxon>
        <taxon>Pseudomonadati</taxon>
        <taxon>Pseudomonadota</taxon>
        <taxon>Gammaproteobacteria</taxon>
        <taxon>Oceanospirillales</taxon>
        <taxon>Oceanospirillaceae</taxon>
        <taxon>Bacterioplanes</taxon>
    </lineage>
</organism>
<gene>
    <name evidence="9" type="ORF">CHH28_05335</name>
</gene>
<proteinExistence type="predicted"/>
<keyword evidence="4" id="KW-0902">Two-component regulatory system</keyword>
<comment type="catalytic activity">
    <reaction evidence="1">
        <text>ATP + protein L-histidine = ADP + protein N-phospho-L-histidine.</text>
        <dbReference type="EC" id="2.7.13.3"/>
    </reaction>
</comment>
<dbReference type="GO" id="GO:0000155">
    <property type="term" value="F:phosphorelay sensor kinase activity"/>
    <property type="evidence" value="ECO:0007669"/>
    <property type="project" value="InterPro"/>
</dbReference>
<dbReference type="AlphaFoldDB" id="A0A222FHM1"/>
<feature type="domain" description="Response regulatory" evidence="7">
    <location>
        <begin position="394"/>
        <end position="511"/>
    </location>
</feature>
<evidence type="ECO:0000259" key="6">
    <source>
        <dbReference type="PROSITE" id="PS50109"/>
    </source>
</evidence>
<dbReference type="CDD" id="cd17546">
    <property type="entry name" value="REC_hyHK_CKI1_RcsC-like"/>
    <property type="match status" value="1"/>
</dbReference>
<dbReference type="InterPro" id="IPR003661">
    <property type="entry name" value="HisK_dim/P_dom"/>
</dbReference>
<dbReference type="InterPro" id="IPR036890">
    <property type="entry name" value="HATPase_C_sf"/>
</dbReference>
<protein>
    <recommendedName>
        <fullName evidence="2">histidine kinase</fullName>
        <ecNumber evidence="2">2.7.13.3</ecNumber>
    </recommendedName>
</protein>
<dbReference type="InterPro" id="IPR001789">
    <property type="entry name" value="Sig_transdc_resp-reg_receiver"/>
</dbReference>
<dbReference type="PRINTS" id="PR00344">
    <property type="entry name" value="BCTRLSENSOR"/>
</dbReference>
<sequence length="529" mass="58233">MTETQGRSLEQHLFAEIWANSPDNMFILEVGEDDFYLVNTNTAQKVTMELVGNLPRGQALKTLFPADLYQELIQRYQQCVDQRRPLQYEESESFSSHDGREQHWSTILSPLFDQHGRVGHIFGVSRNITRLKLAQSQAESASAAKTAFLANMSHELRTPLNGISGAIELLKHSNDSDERQQLCNVIASAVEAMTQQTNDILEYARLESGQLRLRRDTFAPATLAEEACAVLEPMRRQYNVNVTVTVAEAVPSTLQGDANRLKQILLNLLSNGIKFSPHGTVQLRIELIKQRAQQAQLRVLVVDDGIGIDPSQQARLFQPFTQVDASSTRTHTGNGLGLAICRDLVEAKGGHIQISSQLGEGTTVEVVLSYPVATPGHAPAPAATKRPVEKIDAHVLLVEDNDTNLLVTSKILQRAGLTISVARDGQQAVDCCSQQRFDMVLMDWHMPIMDGLRATQVIRRMDDYYARVPILGLTARGMSEDRSACLAAGMDDVIIKPLNAVKLVNQIQRMLSDTVTSITSTAASSDGAA</sequence>
<evidence type="ECO:0000256" key="1">
    <source>
        <dbReference type="ARBA" id="ARBA00000085"/>
    </source>
</evidence>
<dbReference type="Pfam" id="PF08448">
    <property type="entry name" value="PAS_4"/>
    <property type="match status" value="1"/>
</dbReference>
<dbReference type="EMBL" id="CP022530">
    <property type="protein sequence ID" value="ASP38142.1"/>
    <property type="molecule type" value="Genomic_DNA"/>
</dbReference>
<evidence type="ECO:0000259" key="7">
    <source>
        <dbReference type="PROSITE" id="PS50110"/>
    </source>
</evidence>
<dbReference type="InterPro" id="IPR004358">
    <property type="entry name" value="Sig_transdc_His_kin-like_C"/>
</dbReference>
<evidence type="ECO:0000256" key="5">
    <source>
        <dbReference type="PROSITE-ProRule" id="PRU00169"/>
    </source>
</evidence>
<dbReference type="FunFam" id="3.30.565.10:FF:000010">
    <property type="entry name" value="Sensor histidine kinase RcsC"/>
    <property type="match status" value="1"/>
</dbReference>
<dbReference type="PROSITE" id="PS50109">
    <property type="entry name" value="HIS_KIN"/>
    <property type="match status" value="1"/>
</dbReference>
<evidence type="ECO:0000256" key="3">
    <source>
        <dbReference type="ARBA" id="ARBA00022553"/>
    </source>
</evidence>
<dbReference type="Pfam" id="PF00072">
    <property type="entry name" value="Response_reg"/>
    <property type="match status" value="1"/>
</dbReference>
<dbReference type="SUPFAM" id="SSF55874">
    <property type="entry name" value="ATPase domain of HSP90 chaperone/DNA topoisomerase II/histidine kinase"/>
    <property type="match status" value="1"/>
</dbReference>
<name>A0A222FHM1_9GAMM</name>
<reference evidence="9 10" key="1">
    <citation type="submission" date="2017-07" db="EMBL/GenBank/DDBJ databases">
        <title>Annotated genome sequence of Bacterioplanes sanyensis isolated from Red Sea.</title>
        <authorList>
            <person name="Rehman Z.U."/>
        </authorList>
    </citation>
    <scope>NUCLEOTIDE SEQUENCE [LARGE SCALE GENOMIC DNA]</scope>
    <source>
        <strain evidence="9 10">NV9</strain>
    </source>
</reference>
<feature type="modified residue" description="4-aspartylphosphate" evidence="5">
    <location>
        <position position="443"/>
    </location>
</feature>
<dbReference type="Pfam" id="PF02518">
    <property type="entry name" value="HATPase_c"/>
    <property type="match status" value="1"/>
</dbReference>
<dbReference type="Proteomes" id="UP000202440">
    <property type="component" value="Chromosome"/>
</dbReference>
<dbReference type="Gene3D" id="3.30.565.10">
    <property type="entry name" value="Histidine kinase-like ATPase, C-terminal domain"/>
    <property type="match status" value="1"/>
</dbReference>
<dbReference type="SMART" id="SM00448">
    <property type="entry name" value="REC"/>
    <property type="match status" value="1"/>
</dbReference>
<feature type="domain" description="PAC" evidence="8">
    <location>
        <begin position="88"/>
        <end position="140"/>
    </location>
</feature>
<dbReference type="OrthoDB" id="5555669at2"/>
<dbReference type="SUPFAM" id="SSF47384">
    <property type="entry name" value="Homodimeric domain of signal transducing histidine kinase"/>
    <property type="match status" value="1"/>
</dbReference>
<dbReference type="KEGG" id="bsan:CHH28_05335"/>
<dbReference type="CDD" id="cd00082">
    <property type="entry name" value="HisKA"/>
    <property type="match status" value="1"/>
</dbReference>
<evidence type="ECO:0000256" key="4">
    <source>
        <dbReference type="ARBA" id="ARBA00023012"/>
    </source>
</evidence>
<accession>A0A222FHM1</accession>
<dbReference type="PROSITE" id="PS50110">
    <property type="entry name" value="RESPONSE_REGULATORY"/>
    <property type="match status" value="1"/>
</dbReference>